<dbReference type="EMBL" id="DTIN01000026">
    <property type="protein sequence ID" value="HFX13893.1"/>
    <property type="molecule type" value="Genomic_DNA"/>
</dbReference>
<organism evidence="7">
    <name type="scientific">Dictyoglomus thermophilum</name>
    <dbReference type="NCBI Taxonomy" id="14"/>
    <lineage>
        <taxon>Bacteria</taxon>
        <taxon>Pseudomonadati</taxon>
        <taxon>Dictyoglomota</taxon>
        <taxon>Dictyoglomia</taxon>
        <taxon>Dictyoglomales</taxon>
        <taxon>Dictyoglomaceae</taxon>
        <taxon>Dictyoglomus</taxon>
    </lineage>
</organism>
<accession>A0A7C3MK04</accession>
<evidence type="ECO:0000256" key="2">
    <source>
        <dbReference type="ARBA" id="ARBA00006896"/>
    </source>
</evidence>
<evidence type="ECO:0000256" key="5">
    <source>
        <dbReference type="ARBA" id="ARBA00023118"/>
    </source>
</evidence>
<evidence type="ECO:0000256" key="1">
    <source>
        <dbReference type="ARBA" id="ARBA00003640"/>
    </source>
</evidence>
<sequence length="146" mass="17163">MNNNPIKENKSLESIWKENVTKKLEQSFSNKILNFDNLELEEFKKFNKQIQDYMQERASNITSSKLRKIFEIIKKAKSVTDLVMALPYLAYLVGREDSKSKKEALGEIYILLKEPIMQATDDKTHVKNIQKFMETLVAYQKFYGKD</sequence>
<keyword evidence="4" id="KW-0694">RNA-binding</keyword>
<evidence type="ECO:0000256" key="3">
    <source>
        <dbReference type="ARBA" id="ARBA00016118"/>
    </source>
</evidence>
<keyword evidence="5" id="KW-0051">Antiviral defense</keyword>
<dbReference type="AlphaFoldDB" id="A0A7C3MK04"/>
<dbReference type="NCBIfam" id="TIGR01870">
    <property type="entry name" value="cas_TM1810_Csm2"/>
    <property type="match status" value="1"/>
</dbReference>
<comment type="function">
    <text evidence="1">This subunit may be involved in monitoring complementarity of crRNA and target RNA.</text>
</comment>
<comment type="caution">
    <text evidence="7">The sequence shown here is derived from an EMBL/GenBank/DDBJ whole genome shotgun (WGS) entry which is preliminary data.</text>
</comment>
<comment type="similarity">
    <text evidence="2">Belongs to the CRISPR-associated Csm2 family.</text>
</comment>
<protein>
    <recommendedName>
        <fullName evidence="3">CRISPR system Cms protein Csm2</fullName>
    </recommendedName>
    <alternativeName>
        <fullName evidence="6">CRISPR type III A-associated protein Csm2</fullName>
    </alternativeName>
</protein>
<dbReference type="GO" id="GO:0051607">
    <property type="term" value="P:defense response to virus"/>
    <property type="evidence" value="ECO:0007669"/>
    <property type="project" value="UniProtKB-KW"/>
</dbReference>
<evidence type="ECO:0000313" key="7">
    <source>
        <dbReference type="EMBL" id="HFX13893.1"/>
    </source>
</evidence>
<dbReference type="GO" id="GO:0003723">
    <property type="term" value="F:RNA binding"/>
    <property type="evidence" value="ECO:0007669"/>
    <property type="project" value="UniProtKB-KW"/>
</dbReference>
<name>A0A7C3MK04_DICTH</name>
<reference evidence="7" key="1">
    <citation type="journal article" date="2020" name="mSystems">
        <title>Genome- and Community-Level Interaction Insights into Carbon Utilization and Element Cycling Functions of Hydrothermarchaeota in Hydrothermal Sediment.</title>
        <authorList>
            <person name="Zhou Z."/>
            <person name="Liu Y."/>
            <person name="Xu W."/>
            <person name="Pan J."/>
            <person name="Luo Z.H."/>
            <person name="Li M."/>
        </authorList>
    </citation>
    <scope>NUCLEOTIDE SEQUENCE [LARGE SCALE GENOMIC DNA]</scope>
    <source>
        <strain evidence="7">SpSt-81</strain>
    </source>
</reference>
<dbReference type="InterPro" id="IPR010149">
    <property type="entry name" value="CRISPR-assoc_prot_Csm2_III-A"/>
</dbReference>
<evidence type="ECO:0000256" key="6">
    <source>
        <dbReference type="ARBA" id="ARBA00031723"/>
    </source>
</evidence>
<gene>
    <name evidence="7" type="primary">csm2</name>
    <name evidence="7" type="ORF">ENW00_07085</name>
</gene>
<evidence type="ECO:0000256" key="4">
    <source>
        <dbReference type="ARBA" id="ARBA00022884"/>
    </source>
</evidence>
<dbReference type="Pfam" id="PF03750">
    <property type="entry name" value="Csm2_III-A"/>
    <property type="match status" value="1"/>
</dbReference>
<proteinExistence type="inferred from homology"/>